<name>A0A484LA74_9ASTE</name>
<gene>
    <name evidence="2" type="ORF">CCAM_LOCUS15108</name>
</gene>
<organism evidence="2 3">
    <name type="scientific">Cuscuta campestris</name>
    <dbReference type="NCBI Taxonomy" id="132261"/>
    <lineage>
        <taxon>Eukaryota</taxon>
        <taxon>Viridiplantae</taxon>
        <taxon>Streptophyta</taxon>
        <taxon>Embryophyta</taxon>
        <taxon>Tracheophyta</taxon>
        <taxon>Spermatophyta</taxon>
        <taxon>Magnoliopsida</taxon>
        <taxon>eudicotyledons</taxon>
        <taxon>Gunneridae</taxon>
        <taxon>Pentapetalae</taxon>
        <taxon>asterids</taxon>
        <taxon>lamiids</taxon>
        <taxon>Solanales</taxon>
        <taxon>Convolvulaceae</taxon>
        <taxon>Cuscuteae</taxon>
        <taxon>Cuscuta</taxon>
        <taxon>Cuscuta subgen. Grammica</taxon>
        <taxon>Cuscuta sect. Cleistogrammica</taxon>
    </lineage>
</organism>
<reference evidence="2 3" key="1">
    <citation type="submission" date="2018-04" db="EMBL/GenBank/DDBJ databases">
        <authorList>
            <person name="Vogel A."/>
        </authorList>
    </citation>
    <scope>NUCLEOTIDE SEQUENCE [LARGE SCALE GENOMIC DNA]</scope>
</reference>
<accession>A0A484LA74</accession>
<evidence type="ECO:0000313" key="2">
    <source>
        <dbReference type="EMBL" id="VFQ73332.1"/>
    </source>
</evidence>
<proteinExistence type="predicted"/>
<evidence type="ECO:0000313" key="3">
    <source>
        <dbReference type="Proteomes" id="UP000595140"/>
    </source>
</evidence>
<dbReference type="EMBL" id="OOIL02001171">
    <property type="protein sequence ID" value="VFQ73332.1"/>
    <property type="molecule type" value="Genomic_DNA"/>
</dbReference>
<feature type="region of interest" description="Disordered" evidence="1">
    <location>
        <begin position="90"/>
        <end position="111"/>
    </location>
</feature>
<dbReference type="Proteomes" id="UP000595140">
    <property type="component" value="Unassembled WGS sequence"/>
</dbReference>
<dbReference type="AlphaFoldDB" id="A0A484LA74"/>
<sequence>MKEIDSLGVDNEGPQLFFKALSTFVERALQCGKVRGNEIETTKPSDILEVAVVGETVVDAHKSPSLDSKDRIEHDAKQLHYSLLLNTHNGEAPSEISSDPHFSILPRPDPSQEELESIQIGDLNLDKQELSLDLGSSLVESDKLEGNTPTEEASQRYNIQYPALPRVILSPCLGNNSSLKDVEFDKIDDRNKVLCNNALEEIRDERDGPILYTHSEGEDKAFNENILKPLQIDYSRMFKTPFDLGRDYKGRRIYSPSQIVNRSFEIDEQFSV</sequence>
<evidence type="ECO:0000256" key="1">
    <source>
        <dbReference type="SAM" id="MobiDB-lite"/>
    </source>
</evidence>
<keyword evidence="3" id="KW-1185">Reference proteome</keyword>
<protein>
    <submittedName>
        <fullName evidence="2">Uncharacterized protein</fullName>
    </submittedName>
</protein>